<evidence type="ECO:0000259" key="8">
    <source>
        <dbReference type="Pfam" id="PF17906"/>
    </source>
</evidence>
<evidence type="ECO:0000256" key="5">
    <source>
        <dbReference type="SAM" id="MobiDB-lite"/>
    </source>
</evidence>
<organism evidence="11 12">
    <name type="scientific">Periplaneta americana</name>
    <name type="common">American cockroach</name>
    <name type="synonym">Blatta americana</name>
    <dbReference type="NCBI Taxonomy" id="6978"/>
    <lineage>
        <taxon>Eukaryota</taxon>
        <taxon>Metazoa</taxon>
        <taxon>Ecdysozoa</taxon>
        <taxon>Arthropoda</taxon>
        <taxon>Hexapoda</taxon>
        <taxon>Insecta</taxon>
        <taxon>Pterygota</taxon>
        <taxon>Neoptera</taxon>
        <taxon>Polyneoptera</taxon>
        <taxon>Dictyoptera</taxon>
        <taxon>Blattodea</taxon>
        <taxon>Blattoidea</taxon>
        <taxon>Blattidae</taxon>
        <taxon>Blattinae</taxon>
        <taxon>Periplaneta</taxon>
    </lineage>
</organism>
<dbReference type="Pfam" id="PF23036">
    <property type="entry name" value="TRAPPC10_1st"/>
    <property type="match status" value="1"/>
</dbReference>
<sequence>MNGNGTIEIAEFCIMDSKPIITYAGDAALFSSLESSLVQALPQDPTEWRRSYGRVVKSVCVEASFISFSKDVLPKQGDWHLIQQPIFHIFWTECVDVDVYKTTVREEIEAWLKTLSQHNVQDWMIVLVETYDIKKTNKLLPRTTVLDKIRSDFASKNGDRCLSVINPVRSESRSAESWRGLLARIRHLLLAAYNRTLIKFEEVIRDQRERRNEPGWSFCQYFLLQEELAFVLEMLGLYDEALVQYDELDALFTQFVLNSNVGETPDWLSSFQRPFDNWPGLVLGQTVNKAQRSLLKESKASLLEFRSYLFSRQCAMLLLTFKPWERQIAAECHIGFATVNSIIKRYRETGSITPQKKGNCGQKRKTSPADDRLIVRKSKLNPRLTAVDLTRELMATTGANIHVTTVRCRLLEAGRRARKPIKKQLLTPVMFKKHLMWAKLHQHWTVNDWNNVLFSDESHFEVHGHSVSYIWKESEKVTAAHLQQAPKYPPKVIFWGCFTHEGPGALIPIKGMMNYDKYIIRLLETRIVPQLQKSFPDGRGVFQQDLAPCHTSRKTTEFFNKKNIQIAQRSLPFLHNCIKELEILEISAPSGAVACWVFLCCLEVLHTCERFNDSGQVEAYSLYTASLWAYARDKNFSLKLRDLGELCGLMPGNDPTSEQLHTVVGLSAGMGDSQGNSKQPTPTDKLKEALSSKEAFKKHYLRQIAAECHIGLATVNSIIKRYRETGSITPQKKGNCGRKRKTSPADDDLIVRKSKLNPRLTAVDLTRELMATTGANIHVTTVRCRRLEAGRRARKPIKKQLLTPIMCKKRLMWEKLHQHWTVNDWKNVLFSDESHFEVHDHHVSYARKGSEKVTAAHLQQAPKYPPKVMFWGCFTHEGPGALIPIKGMMNSDKYIHLLETRIVPQLQKSFPDGRGVFQQDLAPCHTSRKTTEFFNRKNIQELAELAMGTYKHIGRIRSARMIGRDLAAFYQQLGEMQKAAVFLTDALKTFEEENWRSLAIQTQLELADCYQKMADKERLTKTCAAIASAPELDLPTRISYFDKMMSTLEELNTGKNCSGPGIDPGPLVERTSAPPLSYPGTPPDTVSTSVVERWYVQPEVPGSIPGPGTIFPLIAQWWSAESPLMTSLTDAFKLVCVEVNMSNNRVIIQDCTVEVNVVIESCFPKEILCVRAAISLEEMKDNKKQNDSPNPRPHESPVERKHSSGGRKQVAQTQRNSPGDTQQSRYHIFQEVRGLSKMYPTLNFPAQSSDSKVAPLCTVEGGTVMRMLEFFHRIRLCQSLAGGRQLGDSQSQTICKIQQVFGEDAMGVTQIKEWFNRFKDGRTSAESEQHCGRPQTARSAAVVERVRNLVMADRRLTVREIAEEVGVSKDSAHAILRDDLNMNRVAAKFVPKLLSPEQKDLRRDVAQDLLDTANTDPGFLNTVITGDESRVYGYDPETKRQSSQWKHPESPRPKKAAVRRKRPDMWTANNWHLHHDNAPAHSSQLIHTFLVKHGITTVRQPPYSPDLAPCDFWLFPKLKTPLKGSRFESREEIMRNATTELNTIPKEDFQRCFRQWKDRCNNEETKPVNPALLRLHMVEHLDYKQDKSLSSASIVSKNPKQFLRRTDSHGKYRKISSTPKGDFSSALLAENFLLQPGRNEFVVRSKAQEKGVYRLGQLSLLLTRNLEFLSSTIIPRVSFEVMREPSTVTLNKGEKDLLAGLEQEMVLTVSAGSYTIAENTCLKLRTSRGLQMQVKSNDVPLVRELEVPLPQSEPFQTLSILLRVLAELPPQKDAGNIEHKASAVTRHYFCCATFVLQLQKLRAVFTRKPKVARCTLLFVLRNLSAAKVATGSCESVHTQGATFAATVMLQIVGNGMNVSFMWQLDVGNMEDTCPIKTEFTVQYSPIINLTKLVSNDQSRMYRCNFDITDYKTLFVVKSRVEPTKGSEFCRAGTMCHLQLHVQRVNASSHSSLMYEVLADQTMWAVCGRTAGVISLDSVDKQNVTLDVMPLIGGFLPLPLVRLSKYIPADQKSYSRDPNRKPELSSHAASHPRLEPFSPGQVYNSSKAQQVHVLPSATASTTVDASLP</sequence>
<dbReference type="InterPro" id="IPR002492">
    <property type="entry name" value="Transposase_Tc1-like"/>
</dbReference>
<feature type="compositionally biased region" description="Polar residues" evidence="5">
    <location>
        <begin position="1210"/>
        <end position="1224"/>
    </location>
</feature>
<comment type="subcellular location">
    <subcellularLocation>
        <location evidence="2">Golgi apparatus</location>
    </subcellularLocation>
    <subcellularLocation>
        <location evidence="1">Nucleus</location>
    </subcellularLocation>
</comment>
<accession>A0ABQ8TGS1</accession>
<dbReference type="SUPFAM" id="SSF46689">
    <property type="entry name" value="Homeodomain-like"/>
    <property type="match status" value="2"/>
</dbReference>
<dbReference type="InterPro" id="IPR011990">
    <property type="entry name" value="TPR-like_helical_dom_sf"/>
</dbReference>
<proteinExistence type="predicted"/>
<name>A0ABQ8TGS1_PERAM</name>
<dbReference type="SUPFAM" id="SSF48452">
    <property type="entry name" value="TPR-like"/>
    <property type="match status" value="1"/>
</dbReference>
<feature type="compositionally biased region" description="Basic and acidic residues" evidence="5">
    <location>
        <begin position="2012"/>
        <end position="2023"/>
    </location>
</feature>
<feature type="domain" description="Transposase Tc1-like" evidence="6">
    <location>
        <begin position="371"/>
        <end position="443"/>
    </location>
</feature>
<evidence type="ECO:0000313" key="12">
    <source>
        <dbReference type="Proteomes" id="UP001148838"/>
    </source>
</evidence>
<dbReference type="InterPro" id="IPR036397">
    <property type="entry name" value="RNaseH_sf"/>
</dbReference>
<feature type="region of interest" description="Disordered" evidence="5">
    <location>
        <begin position="2010"/>
        <end position="2048"/>
    </location>
</feature>
<dbReference type="Pfam" id="PF12584">
    <property type="entry name" value="TRAPPC10"/>
    <property type="match status" value="1"/>
</dbReference>
<keyword evidence="12" id="KW-1185">Reference proteome</keyword>
<dbReference type="Pfam" id="PF23604">
    <property type="entry name" value="Ig_TRAPPC10"/>
    <property type="match status" value="1"/>
</dbReference>
<dbReference type="InterPro" id="IPR056917">
    <property type="entry name" value="Ig_TRAPPC10"/>
</dbReference>
<protein>
    <submittedName>
        <fullName evidence="11">Uncharacterized protein</fullName>
    </submittedName>
</protein>
<evidence type="ECO:0000259" key="6">
    <source>
        <dbReference type="Pfam" id="PF01498"/>
    </source>
</evidence>
<feature type="domain" description="TRAPPC10/Trs130 N-terminal" evidence="9">
    <location>
        <begin position="16"/>
        <end position="326"/>
    </location>
</feature>
<dbReference type="Pfam" id="PF01498">
    <property type="entry name" value="HTH_Tnp_Tc3_2"/>
    <property type="match status" value="2"/>
</dbReference>
<dbReference type="PANTHER" id="PTHR13251">
    <property type="entry name" value="EPILEPSY HOLOPROSENCEPHALY CANDIDATE 1/TMEM1"/>
    <property type="match status" value="1"/>
</dbReference>
<evidence type="ECO:0000313" key="11">
    <source>
        <dbReference type="EMBL" id="KAJ4445843.1"/>
    </source>
</evidence>
<dbReference type="Proteomes" id="UP001148838">
    <property type="component" value="Unassembled WGS sequence"/>
</dbReference>
<gene>
    <name evidence="11" type="ORF">ANN_12528</name>
</gene>
<dbReference type="InterPro" id="IPR045126">
    <property type="entry name" value="TRAPPC10/Trs130"/>
</dbReference>
<dbReference type="InterPro" id="IPR022233">
    <property type="entry name" value="TRAPPC10/Trs130_C"/>
</dbReference>
<evidence type="ECO:0000259" key="9">
    <source>
        <dbReference type="Pfam" id="PF23036"/>
    </source>
</evidence>
<dbReference type="Gene3D" id="1.10.10.1450">
    <property type="match status" value="1"/>
</dbReference>
<evidence type="ECO:0000256" key="2">
    <source>
        <dbReference type="ARBA" id="ARBA00004555"/>
    </source>
</evidence>
<dbReference type="InterPro" id="IPR041426">
    <property type="entry name" value="Mos1_HTH"/>
</dbReference>
<dbReference type="InterPro" id="IPR009057">
    <property type="entry name" value="Homeodomain-like_sf"/>
</dbReference>
<feature type="domain" description="Mos1 transposase HTH" evidence="8">
    <location>
        <begin position="1286"/>
        <end position="1321"/>
    </location>
</feature>
<dbReference type="Pfam" id="PF17906">
    <property type="entry name" value="HTH_48"/>
    <property type="match status" value="1"/>
</dbReference>
<evidence type="ECO:0000256" key="1">
    <source>
        <dbReference type="ARBA" id="ARBA00004123"/>
    </source>
</evidence>
<dbReference type="EMBL" id="JAJSOF020000009">
    <property type="protein sequence ID" value="KAJ4445843.1"/>
    <property type="molecule type" value="Genomic_DNA"/>
</dbReference>
<evidence type="ECO:0000259" key="10">
    <source>
        <dbReference type="Pfam" id="PF23604"/>
    </source>
</evidence>
<evidence type="ECO:0000259" key="7">
    <source>
        <dbReference type="Pfam" id="PF12584"/>
    </source>
</evidence>
<feature type="domain" description="TRAPPC10/Trs130 C-terminal" evidence="7">
    <location>
        <begin position="1906"/>
        <end position="2053"/>
    </location>
</feature>
<dbReference type="Gene3D" id="3.30.420.10">
    <property type="entry name" value="Ribonuclease H-like superfamily/Ribonuclease H"/>
    <property type="match status" value="4"/>
</dbReference>
<feature type="domain" description="TRAPPC10 Ig-like" evidence="10">
    <location>
        <begin position="1687"/>
        <end position="1781"/>
    </location>
</feature>
<evidence type="ECO:0000256" key="4">
    <source>
        <dbReference type="ARBA" id="ARBA00023034"/>
    </source>
</evidence>
<reference evidence="11 12" key="1">
    <citation type="journal article" date="2022" name="Allergy">
        <title>Genome assembly and annotation of Periplaneta americana reveal a comprehensive cockroach allergen profile.</title>
        <authorList>
            <person name="Wang L."/>
            <person name="Xiong Q."/>
            <person name="Saelim N."/>
            <person name="Wang L."/>
            <person name="Nong W."/>
            <person name="Wan A.T."/>
            <person name="Shi M."/>
            <person name="Liu X."/>
            <person name="Cao Q."/>
            <person name="Hui J.H.L."/>
            <person name="Sookrung N."/>
            <person name="Leung T.F."/>
            <person name="Tungtrongchitr A."/>
            <person name="Tsui S.K.W."/>
        </authorList>
    </citation>
    <scope>NUCLEOTIDE SEQUENCE [LARGE SCALE GENOMIC DNA]</scope>
    <source>
        <strain evidence="11">PWHHKU_190912</strain>
    </source>
</reference>
<keyword evidence="3" id="KW-0813">Transport</keyword>
<dbReference type="InterPro" id="IPR056913">
    <property type="entry name" value="TRAPPC10/Trs130_N"/>
</dbReference>
<keyword evidence="4" id="KW-0333">Golgi apparatus</keyword>
<feature type="compositionally biased region" description="Basic and acidic residues" evidence="5">
    <location>
        <begin position="1436"/>
        <end position="1452"/>
    </location>
</feature>
<feature type="region of interest" description="Disordered" evidence="5">
    <location>
        <begin position="1180"/>
        <end position="1224"/>
    </location>
</feature>
<feature type="compositionally biased region" description="Basic and acidic residues" evidence="5">
    <location>
        <begin position="1180"/>
        <end position="1202"/>
    </location>
</feature>
<feature type="domain" description="Transposase Tc1-like" evidence="6">
    <location>
        <begin position="748"/>
        <end position="818"/>
    </location>
</feature>
<dbReference type="PANTHER" id="PTHR13251:SF3">
    <property type="entry name" value="TRAFFICKING PROTEIN PARTICLE COMPLEX SUBUNIT 10"/>
    <property type="match status" value="1"/>
</dbReference>
<evidence type="ECO:0000256" key="3">
    <source>
        <dbReference type="ARBA" id="ARBA00022448"/>
    </source>
</evidence>
<feature type="region of interest" description="Disordered" evidence="5">
    <location>
        <begin position="1431"/>
        <end position="1461"/>
    </location>
</feature>
<comment type="caution">
    <text evidence="11">The sequence shown here is derived from an EMBL/GenBank/DDBJ whole genome shotgun (WGS) entry which is preliminary data.</text>
</comment>